<dbReference type="AlphaFoldDB" id="A0A158QZ61"/>
<feature type="chain" id="PRO_5043135692" evidence="1">
    <location>
        <begin position="23"/>
        <end position="265"/>
    </location>
</feature>
<dbReference type="SUPFAM" id="SSF141739">
    <property type="entry name" value="MFPT repeat-like"/>
    <property type="match status" value="1"/>
</dbReference>
<feature type="signal peptide" evidence="1">
    <location>
        <begin position="1"/>
        <end position="22"/>
    </location>
</feature>
<protein>
    <submittedName>
        <fullName evidence="4">Secreted protein</fullName>
    </submittedName>
</protein>
<organism evidence="4">
    <name type="scientific">Nippostrongylus brasiliensis</name>
    <name type="common">Rat hookworm</name>
    <dbReference type="NCBI Taxonomy" id="27835"/>
    <lineage>
        <taxon>Eukaryota</taxon>
        <taxon>Metazoa</taxon>
        <taxon>Ecdysozoa</taxon>
        <taxon>Nematoda</taxon>
        <taxon>Chromadorea</taxon>
        <taxon>Rhabditida</taxon>
        <taxon>Rhabditina</taxon>
        <taxon>Rhabditomorpha</taxon>
        <taxon>Strongyloidea</taxon>
        <taxon>Heligmosomidae</taxon>
        <taxon>Nippostrongylus</taxon>
    </lineage>
</organism>
<dbReference type="OMA" id="TKQRCNC"/>
<accession>A0A158QZ61</accession>
<sequence>MLQPQVTFLVTLWGALLRTTEAVNSSTLPSPRDDLAMDQVVESSVKLQHLEGSGMEPTMDSSSALTTLAHIDTLFGNKYNGVLGPQFFSPFNIAAPRFPPNAVIGLSRPLQRGNVPPRDGRLMNLTQPSMSKEPIRLLQYIGTPESNNFKFVWVLARNLDTATAVSMKQPSNLCSPRLAPAVFQDDGYEFLGEADIDNRMMQYVFQGHYNAKSQYSSSTVNEKQKQVNSSISDAICLRLYSYKAFKVKKSAHAEEYAMNAIVTPA</sequence>
<keyword evidence="3" id="KW-1185">Reference proteome</keyword>
<evidence type="ECO:0000256" key="1">
    <source>
        <dbReference type="SAM" id="SignalP"/>
    </source>
</evidence>
<proteinExistence type="predicted"/>
<gene>
    <name evidence="2" type="ORF">NBR_LOCUS9613</name>
</gene>
<evidence type="ECO:0000313" key="4">
    <source>
        <dbReference type="WBParaSite" id="NBR_0000961201-mRNA-1"/>
    </source>
</evidence>
<dbReference type="WBParaSite" id="NBR_0000961201-mRNA-1">
    <property type="protein sequence ID" value="NBR_0000961201-mRNA-1"/>
    <property type="gene ID" value="NBR_0000961201"/>
</dbReference>
<reference evidence="4" key="1">
    <citation type="submission" date="2016-04" db="UniProtKB">
        <authorList>
            <consortium name="WormBaseParasite"/>
        </authorList>
    </citation>
    <scope>IDENTIFICATION</scope>
</reference>
<keyword evidence="1" id="KW-0732">Signal</keyword>
<name>A0A158QZ61_NIPBR</name>
<evidence type="ECO:0000313" key="2">
    <source>
        <dbReference type="EMBL" id="VDL73202.1"/>
    </source>
</evidence>
<evidence type="ECO:0000313" key="3">
    <source>
        <dbReference type="Proteomes" id="UP000271162"/>
    </source>
</evidence>
<dbReference type="Proteomes" id="UP000271162">
    <property type="component" value="Unassembled WGS sequence"/>
</dbReference>
<dbReference type="EMBL" id="UYSL01020167">
    <property type="protein sequence ID" value="VDL73202.1"/>
    <property type="molecule type" value="Genomic_DNA"/>
</dbReference>
<reference evidence="2 3" key="2">
    <citation type="submission" date="2018-11" db="EMBL/GenBank/DDBJ databases">
        <authorList>
            <consortium name="Pathogen Informatics"/>
        </authorList>
    </citation>
    <scope>NUCLEOTIDE SEQUENCE [LARGE SCALE GENOMIC DNA]</scope>
</reference>